<evidence type="ECO:0000256" key="2">
    <source>
        <dbReference type="ARBA" id="ARBA00010248"/>
    </source>
</evidence>
<organism evidence="13 14">
    <name type="scientific">Aliidiomarina haloalkalitolerans</name>
    <dbReference type="NCBI Taxonomy" id="859059"/>
    <lineage>
        <taxon>Bacteria</taxon>
        <taxon>Pseudomonadati</taxon>
        <taxon>Pseudomonadota</taxon>
        <taxon>Gammaproteobacteria</taxon>
        <taxon>Alteromonadales</taxon>
        <taxon>Idiomarinaceae</taxon>
        <taxon>Aliidiomarina</taxon>
    </lineage>
</organism>
<evidence type="ECO:0000256" key="10">
    <source>
        <dbReference type="ARBA" id="ARBA00093548"/>
    </source>
</evidence>
<dbReference type="GO" id="GO:0009279">
    <property type="term" value="C:cell outer membrane"/>
    <property type="evidence" value="ECO:0007669"/>
    <property type="project" value="UniProtKB-SubCell"/>
</dbReference>
<evidence type="ECO:0000256" key="6">
    <source>
        <dbReference type="ARBA" id="ARBA00022729"/>
    </source>
</evidence>
<evidence type="ECO:0000259" key="11">
    <source>
        <dbReference type="Pfam" id="PF01103"/>
    </source>
</evidence>
<dbReference type="Pfam" id="PF01103">
    <property type="entry name" value="Omp85"/>
    <property type="match status" value="1"/>
</dbReference>
<dbReference type="InterPro" id="IPR039910">
    <property type="entry name" value="D15-like"/>
</dbReference>
<dbReference type="RefSeq" id="WP_126793492.1">
    <property type="nucleotide sequence ID" value="NZ_PIPI01000007.1"/>
</dbReference>
<evidence type="ECO:0000313" key="14">
    <source>
        <dbReference type="Proteomes" id="UP000288212"/>
    </source>
</evidence>
<keyword evidence="4" id="KW-1134">Transmembrane beta strand</keyword>
<dbReference type="PANTHER" id="PTHR12815:SF47">
    <property type="entry name" value="TRANSLOCATION AND ASSEMBLY MODULE SUBUNIT TAMA"/>
    <property type="match status" value="1"/>
</dbReference>
<gene>
    <name evidence="13" type="ORF">CWE06_09485</name>
</gene>
<dbReference type="PANTHER" id="PTHR12815">
    <property type="entry name" value="SORTING AND ASSEMBLY MACHINERY SAMM50 PROTEIN FAMILY MEMBER"/>
    <property type="match status" value="1"/>
</dbReference>
<evidence type="ECO:0000313" key="13">
    <source>
        <dbReference type="EMBL" id="RUO18822.1"/>
    </source>
</evidence>
<evidence type="ECO:0000256" key="3">
    <source>
        <dbReference type="ARBA" id="ARBA00015419"/>
    </source>
</evidence>
<dbReference type="AlphaFoldDB" id="A0A432VR80"/>
<keyword evidence="7" id="KW-0472">Membrane</keyword>
<comment type="caution">
    <text evidence="13">The sequence shown here is derived from an EMBL/GenBank/DDBJ whole genome shotgun (WGS) entry which is preliminary data.</text>
</comment>
<dbReference type="Gene3D" id="3.10.20.310">
    <property type="entry name" value="membrane protein fhac"/>
    <property type="match status" value="3"/>
</dbReference>
<name>A0A432VR80_9GAMM</name>
<feature type="domain" description="TamA POTRA" evidence="12">
    <location>
        <begin position="47"/>
        <end position="124"/>
    </location>
</feature>
<keyword evidence="14" id="KW-1185">Reference proteome</keyword>
<evidence type="ECO:0000256" key="4">
    <source>
        <dbReference type="ARBA" id="ARBA00022452"/>
    </source>
</evidence>
<evidence type="ECO:0000259" key="12">
    <source>
        <dbReference type="Pfam" id="PF17243"/>
    </source>
</evidence>
<dbReference type="InterPro" id="IPR000184">
    <property type="entry name" value="Bac_surfAg_D15"/>
</dbReference>
<evidence type="ECO:0000256" key="5">
    <source>
        <dbReference type="ARBA" id="ARBA00022692"/>
    </source>
</evidence>
<sequence length="598" mass="68435">MRYFTRRNMPYRLVNISSFTGLIIASWLLAFFTASPAIAETPPQLFVTIEGVNGREATNVRNLLGIHAYHRQNAPGASRVRFLHNRAERDIFRALTPYGYYRIEVDSSLEQRDGDWHAHYRIQPGQPIPIGQVNIEFRGDAANDPQFTQLRQSLALRSGARLRHSEYEASKSRIRNLAAERGYYQARFVEQELRIDLDRYQADIHLIFDSGPRYRFGEVRISEGHLDEDVMRRFIGFESGDLITSNELLMLQLGMSDSDYFSRVEVQPLWGEADEDFQVPVVVEYEPNQRTFYQTGFGYGTDTGPRISFEQNRRWVNTRGHRYQGLVQLSEIKTNVGASYIIPGQRPQTDQYAIRGAWVDENTSNTRSERLTLGVSWQKQLTRTQRIVALDWLDERDRIDGERRNSEFLLPSVQWSRVHAENRLNVSDGFRLSLTLRGAAESLLSDTDFSQAHLAAKTVIRLSDRVRFLTRGDLGISASEDFSKVPTSLRFYAGGDTSIRGYGYRSIGPRNELGEVLGARHLLVGSVEFDYEFRPNMRWAVFLDSGNAFNDITEPMRTGAGIGYRWQSPIGPIRVDLAHGFSYPGDRIRLHLTIGPDL</sequence>
<feature type="domain" description="Bacterial surface antigen (D15)" evidence="11">
    <location>
        <begin position="366"/>
        <end position="590"/>
    </location>
</feature>
<dbReference type="Pfam" id="PF17243">
    <property type="entry name" value="POTRA_TamA_1"/>
    <property type="match status" value="1"/>
</dbReference>
<evidence type="ECO:0000256" key="1">
    <source>
        <dbReference type="ARBA" id="ARBA00004442"/>
    </source>
</evidence>
<keyword evidence="5" id="KW-0812">Transmembrane</keyword>
<dbReference type="EMBL" id="PIPI01000007">
    <property type="protein sequence ID" value="RUO18822.1"/>
    <property type="molecule type" value="Genomic_DNA"/>
</dbReference>
<dbReference type="GO" id="GO:0009306">
    <property type="term" value="P:protein secretion"/>
    <property type="evidence" value="ECO:0007669"/>
    <property type="project" value="TreeGrafter"/>
</dbReference>
<evidence type="ECO:0000256" key="8">
    <source>
        <dbReference type="ARBA" id="ARBA00023237"/>
    </source>
</evidence>
<dbReference type="InterPro" id="IPR035243">
    <property type="entry name" value="TamA_POTRA_Dom_1"/>
</dbReference>
<evidence type="ECO:0000256" key="9">
    <source>
        <dbReference type="ARBA" id="ARBA00033063"/>
    </source>
</evidence>
<dbReference type="GO" id="GO:0097347">
    <property type="term" value="C:TAM protein secretion complex"/>
    <property type="evidence" value="ECO:0007669"/>
    <property type="project" value="TreeGrafter"/>
</dbReference>
<reference evidence="13 14" key="1">
    <citation type="journal article" date="2011" name="Front. Microbiol.">
        <title>Genomic signatures of strain selection and enhancement in Bacillus atrophaeus var. globigii, a historical biowarfare simulant.</title>
        <authorList>
            <person name="Gibbons H.S."/>
            <person name="Broomall S.M."/>
            <person name="McNew L.A."/>
            <person name="Daligault H."/>
            <person name="Chapman C."/>
            <person name="Bruce D."/>
            <person name="Karavis M."/>
            <person name="Krepps M."/>
            <person name="McGregor P.A."/>
            <person name="Hong C."/>
            <person name="Park K.H."/>
            <person name="Akmal A."/>
            <person name="Feldman A."/>
            <person name="Lin J.S."/>
            <person name="Chang W.E."/>
            <person name="Higgs B.W."/>
            <person name="Demirev P."/>
            <person name="Lindquist J."/>
            <person name="Liem A."/>
            <person name="Fochler E."/>
            <person name="Read T.D."/>
            <person name="Tapia R."/>
            <person name="Johnson S."/>
            <person name="Bishop-Lilly K.A."/>
            <person name="Detter C."/>
            <person name="Han C."/>
            <person name="Sozhamannan S."/>
            <person name="Rosenzweig C.N."/>
            <person name="Skowronski E.W."/>
        </authorList>
    </citation>
    <scope>NUCLEOTIDE SEQUENCE [LARGE SCALE GENOMIC DNA]</scope>
    <source>
        <strain evidence="13 14">AK5</strain>
    </source>
</reference>
<comment type="similarity">
    <text evidence="2">Belongs to the TamA family.</text>
</comment>
<keyword evidence="8" id="KW-0998">Cell outer membrane</keyword>
<dbReference type="Proteomes" id="UP000288212">
    <property type="component" value="Unassembled WGS sequence"/>
</dbReference>
<protein>
    <recommendedName>
        <fullName evidence="3">Translocation and assembly module subunit TamA</fullName>
    </recommendedName>
    <alternativeName>
        <fullName evidence="9">Autotransporter assembly factor TamA</fullName>
    </alternativeName>
</protein>
<dbReference type="OrthoDB" id="9803054at2"/>
<comment type="subcellular location">
    <subcellularLocation>
        <location evidence="1">Cell outer membrane</location>
    </subcellularLocation>
</comment>
<dbReference type="Gene3D" id="2.40.160.50">
    <property type="entry name" value="membrane protein fhac: a member of the omp85/tpsb transporter family"/>
    <property type="match status" value="1"/>
</dbReference>
<keyword evidence="6" id="KW-0732">Signal</keyword>
<proteinExistence type="inferred from homology"/>
<evidence type="ECO:0000256" key="7">
    <source>
        <dbReference type="ARBA" id="ARBA00023136"/>
    </source>
</evidence>
<comment type="subunit">
    <text evidence="10">Interacts with TamB to form the translocation and assembly module (TAM).</text>
</comment>
<accession>A0A432VR80</accession>